<keyword evidence="3" id="KW-1185">Reference proteome</keyword>
<keyword evidence="1" id="KW-0812">Transmembrane</keyword>
<comment type="caution">
    <text evidence="2">The sequence shown here is derived from an EMBL/GenBank/DDBJ whole genome shotgun (WGS) entry which is preliminary data.</text>
</comment>
<keyword evidence="1" id="KW-1133">Transmembrane helix</keyword>
<evidence type="ECO:0000313" key="2">
    <source>
        <dbReference type="EMBL" id="MEJ6348949.1"/>
    </source>
</evidence>
<dbReference type="Proteomes" id="UP001377804">
    <property type="component" value="Unassembled WGS sequence"/>
</dbReference>
<dbReference type="RefSeq" id="WP_339970453.1">
    <property type="nucleotide sequence ID" value="NZ_JAWMWG010000005.1"/>
</dbReference>
<accession>A0ABU8SHZ3</accession>
<evidence type="ECO:0000313" key="3">
    <source>
        <dbReference type="Proteomes" id="UP001377804"/>
    </source>
</evidence>
<feature type="transmembrane region" description="Helical" evidence="1">
    <location>
        <begin position="76"/>
        <end position="95"/>
    </location>
</feature>
<gene>
    <name evidence="2" type="ORF">R4Y45_06920</name>
</gene>
<dbReference type="EMBL" id="JAWMWG010000005">
    <property type="protein sequence ID" value="MEJ6348949.1"/>
    <property type="molecule type" value="Genomic_DNA"/>
</dbReference>
<evidence type="ECO:0000256" key="1">
    <source>
        <dbReference type="SAM" id="Phobius"/>
    </source>
</evidence>
<keyword evidence="1" id="KW-0472">Membrane</keyword>
<feature type="transmembrane region" description="Helical" evidence="1">
    <location>
        <begin position="7"/>
        <end position="23"/>
    </location>
</feature>
<reference evidence="2 3" key="1">
    <citation type="submission" date="2023-10" db="EMBL/GenBank/DDBJ databases">
        <title>Holzapfeliella saturejae sp. nov. isolated from Satureja montana flowers.</title>
        <authorList>
            <person name="Alcantara C."/>
            <person name="Zuniga M."/>
            <person name="Landete J.M."/>
            <person name="Monedero V."/>
        </authorList>
    </citation>
    <scope>NUCLEOTIDE SEQUENCE [LARGE SCALE GENOMIC DNA]</scope>
    <source>
        <strain evidence="2 3">He02</strain>
    </source>
</reference>
<feature type="transmembrane region" description="Helical" evidence="1">
    <location>
        <begin position="29"/>
        <end position="49"/>
    </location>
</feature>
<sequence>MKLIARNLNYIIVPMFIVFPAYLVWNAPFFALCGVCYFILLALFVPGMSEDNLNLQTKKFDPTYKVSRKQVSSNHFMRLMMLVIAFVLCMGITYLEINYFI</sequence>
<organism evidence="2 3">
    <name type="scientific">Holzapfeliella saturejae</name>
    <dbReference type="NCBI Taxonomy" id="3082953"/>
    <lineage>
        <taxon>Bacteria</taxon>
        <taxon>Bacillati</taxon>
        <taxon>Bacillota</taxon>
        <taxon>Bacilli</taxon>
        <taxon>Lactobacillales</taxon>
        <taxon>Lactobacillaceae</taxon>
        <taxon>Holzapfeliella</taxon>
    </lineage>
</organism>
<name>A0ABU8SHZ3_9LACO</name>
<protein>
    <submittedName>
        <fullName evidence="2">Uncharacterized protein</fullName>
    </submittedName>
</protein>
<proteinExistence type="predicted"/>